<feature type="domain" description="Xylanolytic transcriptional activator regulatory" evidence="5">
    <location>
        <begin position="166"/>
        <end position="288"/>
    </location>
</feature>
<dbReference type="Proteomes" id="UP000070444">
    <property type="component" value="Unassembled WGS sequence"/>
</dbReference>
<keyword evidence="2" id="KW-0479">Metal-binding</keyword>
<dbReference type="InterPro" id="IPR007219">
    <property type="entry name" value="XnlR_reg_dom"/>
</dbReference>
<protein>
    <recommendedName>
        <fullName evidence="5">Xylanolytic transcriptional activator regulatory domain-containing protein</fullName>
    </recommendedName>
</protein>
<dbReference type="GO" id="GO:0003677">
    <property type="term" value="F:DNA binding"/>
    <property type="evidence" value="ECO:0007669"/>
    <property type="project" value="UniProtKB-KW"/>
</dbReference>
<dbReference type="PANTHER" id="PTHR46910">
    <property type="entry name" value="TRANSCRIPTION FACTOR PDR1"/>
    <property type="match status" value="1"/>
</dbReference>
<comment type="subcellular location">
    <subcellularLocation>
        <location evidence="1">Nucleus</location>
    </subcellularLocation>
</comment>
<keyword evidence="7" id="KW-1185">Reference proteome</keyword>
<proteinExistence type="predicted"/>
<evidence type="ECO:0000313" key="6">
    <source>
        <dbReference type="EMBL" id="KXN70170.1"/>
    </source>
</evidence>
<dbReference type="CDD" id="cd12148">
    <property type="entry name" value="fungal_TF_MHR"/>
    <property type="match status" value="1"/>
</dbReference>
<dbReference type="GO" id="GO:0005634">
    <property type="term" value="C:nucleus"/>
    <property type="evidence" value="ECO:0007669"/>
    <property type="project" value="UniProtKB-SubCell"/>
</dbReference>
<keyword evidence="3" id="KW-0238">DNA-binding</keyword>
<gene>
    <name evidence="6" type="ORF">CONCODRAFT_78990</name>
</gene>
<organism evidence="6 7">
    <name type="scientific">Conidiobolus coronatus (strain ATCC 28846 / CBS 209.66 / NRRL 28638)</name>
    <name type="common">Delacroixia coronata</name>
    <dbReference type="NCBI Taxonomy" id="796925"/>
    <lineage>
        <taxon>Eukaryota</taxon>
        <taxon>Fungi</taxon>
        <taxon>Fungi incertae sedis</taxon>
        <taxon>Zoopagomycota</taxon>
        <taxon>Entomophthoromycotina</taxon>
        <taxon>Entomophthoromycetes</taxon>
        <taxon>Entomophthorales</taxon>
        <taxon>Ancylistaceae</taxon>
        <taxon>Conidiobolus</taxon>
    </lineage>
</organism>
<dbReference type="InterPro" id="IPR050987">
    <property type="entry name" value="AtrR-like"/>
</dbReference>
<accession>A0A137P577</accession>
<evidence type="ECO:0000256" key="1">
    <source>
        <dbReference type="ARBA" id="ARBA00004123"/>
    </source>
</evidence>
<dbReference type="GO" id="GO:0006351">
    <property type="term" value="P:DNA-templated transcription"/>
    <property type="evidence" value="ECO:0007669"/>
    <property type="project" value="InterPro"/>
</dbReference>
<dbReference type="GO" id="GO:0008270">
    <property type="term" value="F:zinc ion binding"/>
    <property type="evidence" value="ECO:0007669"/>
    <property type="project" value="InterPro"/>
</dbReference>
<reference evidence="6 7" key="1">
    <citation type="journal article" date="2015" name="Genome Biol. Evol.">
        <title>Phylogenomic analyses indicate that early fungi evolved digesting cell walls of algal ancestors of land plants.</title>
        <authorList>
            <person name="Chang Y."/>
            <person name="Wang S."/>
            <person name="Sekimoto S."/>
            <person name="Aerts A.L."/>
            <person name="Choi C."/>
            <person name="Clum A."/>
            <person name="LaButti K.M."/>
            <person name="Lindquist E.A."/>
            <person name="Yee Ngan C."/>
            <person name="Ohm R.A."/>
            <person name="Salamov A.A."/>
            <person name="Grigoriev I.V."/>
            <person name="Spatafora J.W."/>
            <person name="Berbee M.L."/>
        </authorList>
    </citation>
    <scope>NUCLEOTIDE SEQUENCE [LARGE SCALE GENOMIC DNA]</scope>
    <source>
        <strain evidence="6 7">NRRL 28638</strain>
    </source>
</reference>
<evidence type="ECO:0000256" key="3">
    <source>
        <dbReference type="ARBA" id="ARBA00023125"/>
    </source>
</evidence>
<dbReference type="EMBL" id="KQ964511">
    <property type="protein sequence ID" value="KXN70170.1"/>
    <property type="molecule type" value="Genomic_DNA"/>
</dbReference>
<sequence length="534" mass="62240">MAKLGNNLCKKCYIKPLKSDRSISKKDNGRKIYYYKFQNSDTKSRLLLNSTEQNIGYSICIEPTNLSTTRSQPIENNALLFLHTWDQFRSLNEFTSCIIRSDHISFPYFILSCNTVIQNHPNFQQFIHNRQIDLPSSKVISNLILPYPLTNSMQLICQESFWDGLISTYFKEFHPMCPLLSLRSFDRKKASSSLLTAMYVCAYHFSKQQSDTVSEYMEKLEAQNIKKIVKMPTIDNLRAIIIHIFMIEVAGKWILAKSLQASLTRMSYSLGLHLDCSKLSPIDRYNRKLLFNSVRSVNIGLSGSHNFSPNYLTEFGKDELNLYDPKWQLPGPNSPIYFENQLENHLYSICISKFSKFANSLVRGGYIPSFYNLEANTFKKIWNSKISKLKVIFDSILQEFEELKENFSEFREKVEPYQTLAEMQYHDAVIDMHEMLKHKNKSLKSSEVSSILAHCHDLYLVVATKADYSPHYAFYAHVIGLNYLNMYHRCSESEKVITRQRLKDLILFIKDKFFSYFSLNYLILKTGYDSIVDH</sequence>
<name>A0A137P577_CONC2</name>
<dbReference type="GO" id="GO:0003700">
    <property type="term" value="F:DNA-binding transcription factor activity"/>
    <property type="evidence" value="ECO:0007669"/>
    <property type="project" value="InterPro"/>
</dbReference>
<evidence type="ECO:0000259" key="5">
    <source>
        <dbReference type="Pfam" id="PF04082"/>
    </source>
</evidence>
<keyword evidence="4" id="KW-0539">Nucleus</keyword>
<evidence type="ECO:0000256" key="2">
    <source>
        <dbReference type="ARBA" id="ARBA00022723"/>
    </source>
</evidence>
<dbReference type="AlphaFoldDB" id="A0A137P577"/>
<evidence type="ECO:0000256" key="4">
    <source>
        <dbReference type="ARBA" id="ARBA00023242"/>
    </source>
</evidence>
<dbReference type="PANTHER" id="PTHR46910:SF3">
    <property type="entry name" value="HALOTOLERANCE PROTEIN 9-RELATED"/>
    <property type="match status" value="1"/>
</dbReference>
<evidence type="ECO:0000313" key="7">
    <source>
        <dbReference type="Proteomes" id="UP000070444"/>
    </source>
</evidence>
<dbReference type="Pfam" id="PF04082">
    <property type="entry name" value="Fungal_trans"/>
    <property type="match status" value="1"/>
</dbReference>